<dbReference type="Gene3D" id="1.10.10.60">
    <property type="entry name" value="Homeodomain-like"/>
    <property type="match status" value="1"/>
</dbReference>
<dbReference type="Proteomes" id="UP001174909">
    <property type="component" value="Unassembled WGS sequence"/>
</dbReference>
<protein>
    <submittedName>
        <fullName evidence="4">Tigger transposable element-derived protein 3</fullName>
    </submittedName>
</protein>
<evidence type="ECO:0000313" key="4">
    <source>
        <dbReference type="EMBL" id="CAI8046115.1"/>
    </source>
</evidence>
<dbReference type="SUPFAM" id="SSF46689">
    <property type="entry name" value="Homeodomain-like"/>
    <property type="match status" value="1"/>
</dbReference>
<dbReference type="InterPro" id="IPR009057">
    <property type="entry name" value="Homeodomain-like_sf"/>
</dbReference>
<dbReference type="InterPro" id="IPR006600">
    <property type="entry name" value="HTH_CenpB_DNA-bd_dom"/>
</dbReference>
<organism evidence="4 5">
    <name type="scientific">Geodia barretti</name>
    <name type="common">Barrett's horny sponge</name>
    <dbReference type="NCBI Taxonomy" id="519541"/>
    <lineage>
        <taxon>Eukaryota</taxon>
        <taxon>Metazoa</taxon>
        <taxon>Porifera</taxon>
        <taxon>Demospongiae</taxon>
        <taxon>Heteroscleromorpha</taxon>
        <taxon>Tetractinellida</taxon>
        <taxon>Astrophorina</taxon>
        <taxon>Geodiidae</taxon>
        <taxon>Geodia</taxon>
    </lineage>
</organism>
<reference evidence="4" key="1">
    <citation type="submission" date="2023-03" db="EMBL/GenBank/DDBJ databases">
        <authorList>
            <person name="Steffen K."/>
            <person name="Cardenas P."/>
        </authorList>
    </citation>
    <scope>NUCLEOTIDE SEQUENCE</scope>
</reference>
<feature type="domain" description="HTH CENPB-type" evidence="3">
    <location>
        <begin position="59"/>
        <end position="124"/>
    </location>
</feature>
<dbReference type="Pfam" id="PF03221">
    <property type="entry name" value="HTH_Tnp_Tc5"/>
    <property type="match status" value="1"/>
</dbReference>
<dbReference type="PROSITE" id="PS51253">
    <property type="entry name" value="HTH_CENPB"/>
    <property type="match status" value="1"/>
</dbReference>
<proteinExistence type="predicted"/>
<dbReference type="PANTHER" id="PTHR19303">
    <property type="entry name" value="TRANSPOSON"/>
    <property type="match status" value="1"/>
</dbReference>
<keyword evidence="2" id="KW-0539">Nucleus</keyword>
<evidence type="ECO:0000256" key="1">
    <source>
        <dbReference type="ARBA" id="ARBA00023125"/>
    </source>
</evidence>
<keyword evidence="5" id="KW-1185">Reference proteome</keyword>
<evidence type="ECO:0000313" key="5">
    <source>
        <dbReference type="Proteomes" id="UP001174909"/>
    </source>
</evidence>
<dbReference type="InterPro" id="IPR050863">
    <property type="entry name" value="CenT-Element_Derived"/>
</dbReference>
<keyword evidence="1" id="KW-0238">DNA-binding</keyword>
<comment type="caution">
    <text evidence="4">The sequence shown here is derived from an EMBL/GenBank/DDBJ whole genome shotgun (WGS) entry which is preliminary data.</text>
</comment>
<dbReference type="Pfam" id="PF04218">
    <property type="entry name" value="CENP-B_N"/>
    <property type="match status" value="1"/>
</dbReference>
<evidence type="ECO:0000259" key="3">
    <source>
        <dbReference type="PROSITE" id="PS51253"/>
    </source>
</evidence>
<dbReference type="GO" id="GO:0005634">
    <property type="term" value="C:nucleus"/>
    <property type="evidence" value="ECO:0007669"/>
    <property type="project" value="TreeGrafter"/>
</dbReference>
<name>A0AA35TD52_GEOBA</name>
<sequence>MATSKRHRTDLTLGQKLEIVSVMERERPSQAELTKRFKSKIAKSKDAILKEAEKNKFATRKQKRASKDDDVDAALYTWFVDAKARDAPAILEEKANHFASVLEKDFKATNGWLCRWKTRHGIKI</sequence>
<dbReference type="AlphaFoldDB" id="A0AA35TD52"/>
<dbReference type="InterPro" id="IPR007889">
    <property type="entry name" value="HTH_Psq"/>
</dbReference>
<dbReference type="GO" id="GO:0003677">
    <property type="term" value="F:DNA binding"/>
    <property type="evidence" value="ECO:0007669"/>
    <property type="project" value="UniProtKB-KW"/>
</dbReference>
<gene>
    <name evidence="4" type="ORF">GBAR_LOCUS25491</name>
</gene>
<accession>A0AA35TD52</accession>
<dbReference type="PANTHER" id="PTHR19303:SF73">
    <property type="entry name" value="PROTEIN PDC2"/>
    <property type="match status" value="1"/>
</dbReference>
<evidence type="ECO:0000256" key="2">
    <source>
        <dbReference type="ARBA" id="ARBA00023242"/>
    </source>
</evidence>
<dbReference type="EMBL" id="CASHTH010003534">
    <property type="protein sequence ID" value="CAI8046115.1"/>
    <property type="molecule type" value="Genomic_DNA"/>
</dbReference>